<evidence type="ECO:0000313" key="3">
    <source>
        <dbReference type="EMBL" id="KOG86496.1"/>
    </source>
</evidence>
<dbReference type="InterPro" id="IPR003115">
    <property type="entry name" value="ParB_N"/>
</dbReference>
<sequence>MVRQRRDGPAKPALTTMVPIDSLLPADSPRTTGEDDGHIQVLAELDAPLPPIIVHRSTMRVIDGMHRLRAAQVSGAKCIEVRFFEGTEENAFVLAVKLNVANGLPLSQGDRTAAAVRILGSHPQWSDRRIAAATGLVASTIASMRKRSTGGIEQLNARVGRDGRARPLNSAEGRRRASQVIADRPHASLREIADAAGVAPATAKDVRDRLLQGRDPVPSRLREAEAQQGPGAAPTAARSGADRPDARAVAEATSAGTALPNMRKDPSLRTEAGRTLLRLLSAHSIGEEEKWRRLVDSVPRHRADSVARAARACAEQ</sequence>
<name>A0ABR5IZE9_9ACTN</name>
<evidence type="ECO:0000259" key="2">
    <source>
        <dbReference type="SMART" id="SM00470"/>
    </source>
</evidence>
<keyword evidence="4" id="KW-1185">Reference proteome</keyword>
<dbReference type="SMART" id="SM00470">
    <property type="entry name" value="ParB"/>
    <property type="match status" value="1"/>
</dbReference>
<dbReference type="EMBL" id="LGUT01002803">
    <property type="protein sequence ID" value="KOG86496.1"/>
    <property type="molecule type" value="Genomic_DNA"/>
</dbReference>
<feature type="compositionally biased region" description="Low complexity" evidence="1">
    <location>
        <begin position="226"/>
        <end position="238"/>
    </location>
</feature>
<evidence type="ECO:0000313" key="4">
    <source>
        <dbReference type="Proteomes" id="UP000037020"/>
    </source>
</evidence>
<evidence type="ECO:0000256" key="1">
    <source>
        <dbReference type="SAM" id="MobiDB-lite"/>
    </source>
</evidence>
<feature type="region of interest" description="Disordered" evidence="1">
    <location>
        <begin position="161"/>
        <end position="180"/>
    </location>
</feature>
<dbReference type="SUPFAM" id="SSF110849">
    <property type="entry name" value="ParB/Sulfiredoxin"/>
    <property type="match status" value="1"/>
</dbReference>
<accession>A0ABR5IZE9</accession>
<dbReference type="Proteomes" id="UP000037020">
    <property type="component" value="Unassembled WGS sequence"/>
</dbReference>
<feature type="non-terminal residue" evidence="3">
    <location>
        <position position="316"/>
    </location>
</feature>
<dbReference type="InterPro" id="IPR036086">
    <property type="entry name" value="ParB/Sulfiredoxin_sf"/>
</dbReference>
<dbReference type="Gene3D" id="3.90.1530.10">
    <property type="entry name" value="Conserved hypothetical protein from pyrococcus furiosus pfu- 392566-001, ParB domain"/>
    <property type="match status" value="1"/>
</dbReference>
<proteinExistence type="predicted"/>
<reference evidence="3 4" key="1">
    <citation type="submission" date="2015-07" db="EMBL/GenBank/DDBJ databases">
        <authorList>
            <person name="Ju K.-S."/>
            <person name="Doroghazi J.R."/>
            <person name="Metcalf W.W."/>
        </authorList>
    </citation>
    <scope>NUCLEOTIDE SEQUENCE [LARGE SCALE GENOMIC DNA]</scope>
    <source>
        <strain evidence="3 4">NRRL B-3589</strain>
    </source>
</reference>
<protein>
    <recommendedName>
        <fullName evidence="2">ParB-like N-terminal domain-containing protein</fullName>
    </recommendedName>
</protein>
<gene>
    <name evidence="3" type="ORF">ADK38_30715</name>
</gene>
<feature type="domain" description="ParB-like N-terminal" evidence="2">
    <location>
        <begin position="16"/>
        <end position="100"/>
    </location>
</feature>
<feature type="region of interest" description="Disordered" evidence="1">
    <location>
        <begin position="221"/>
        <end position="247"/>
    </location>
</feature>
<comment type="caution">
    <text evidence="3">The sequence shown here is derived from an EMBL/GenBank/DDBJ whole genome shotgun (WGS) entry which is preliminary data.</text>
</comment>
<organism evidence="3 4">
    <name type="scientific">Streptomyces varsoviensis</name>
    <dbReference type="NCBI Taxonomy" id="67373"/>
    <lineage>
        <taxon>Bacteria</taxon>
        <taxon>Bacillati</taxon>
        <taxon>Actinomycetota</taxon>
        <taxon>Actinomycetes</taxon>
        <taxon>Kitasatosporales</taxon>
        <taxon>Streptomycetaceae</taxon>
        <taxon>Streptomyces</taxon>
    </lineage>
</organism>